<proteinExistence type="inferred from homology"/>
<reference evidence="19 20" key="1">
    <citation type="journal article" date="2018" name="G3 (Bethesda)">
        <title>A High-Quality Reference Genome for the Invasive Mosquitofish Gambusia affinis Using a Chicago Library.</title>
        <authorList>
            <person name="Hoffberg S.L."/>
            <person name="Troendle N.J."/>
            <person name="Glenn T.C."/>
            <person name="Mahmud O."/>
            <person name="Louha S."/>
            <person name="Chalopin D."/>
            <person name="Bennetzen J.L."/>
            <person name="Mauricio R."/>
        </authorList>
    </citation>
    <scope>NUCLEOTIDE SEQUENCE [LARGE SCALE GENOMIC DNA]</scope>
    <source>
        <strain evidence="19">NE01/NJP1002.9</strain>
        <tissue evidence="19">Muscle</tissue>
    </source>
</reference>
<dbReference type="Gene3D" id="3.30.60.20">
    <property type="match status" value="1"/>
</dbReference>
<evidence type="ECO:0000256" key="3">
    <source>
        <dbReference type="ARBA" id="ARBA00022679"/>
    </source>
</evidence>
<comment type="pathway">
    <text evidence="1">Lipid metabolism; glycerolipid metabolism.</text>
</comment>
<dbReference type="InterPro" id="IPR001206">
    <property type="entry name" value="Diacylglycerol_kinase_cat_dom"/>
</dbReference>
<evidence type="ECO:0000256" key="6">
    <source>
        <dbReference type="ARBA" id="ARBA00022741"/>
    </source>
</evidence>
<comment type="catalytic activity">
    <reaction evidence="12">
        <text>1,2-di-(9Z-octadecenoyl)-sn-glycerol + ATP = 1,2-di-(9Z-octadecenoyl)-sn-glycero-3-phosphate + ADP + H(+)</text>
        <dbReference type="Rhea" id="RHEA:40327"/>
        <dbReference type="ChEBI" id="CHEBI:15378"/>
        <dbReference type="ChEBI" id="CHEBI:30616"/>
        <dbReference type="ChEBI" id="CHEBI:52333"/>
        <dbReference type="ChEBI" id="CHEBI:74546"/>
        <dbReference type="ChEBI" id="CHEBI:456216"/>
    </reaction>
    <physiologicalReaction direction="left-to-right" evidence="12">
        <dbReference type="Rhea" id="RHEA:40328"/>
    </physiologicalReaction>
</comment>
<dbReference type="InterPro" id="IPR001660">
    <property type="entry name" value="SAM"/>
</dbReference>
<evidence type="ECO:0000256" key="9">
    <source>
        <dbReference type="ARBA" id="ARBA00022833"/>
    </source>
</evidence>
<evidence type="ECO:0000259" key="18">
    <source>
        <dbReference type="PROSITE" id="PS50146"/>
    </source>
</evidence>
<keyword evidence="6 14" id="KW-0547">Nucleotide-binding</keyword>
<feature type="region of interest" description="Disordered" evidence="15">
    <location>
        <begin position="848"/>
        <end position="872"/>
    </location>
</feature>
<evidence type="ECO:0000256" key="7">
    <source>
        <dbReference type="ARBA" id="ARBA00022771"/>
    </source>
</evidence>
<feature type="non-terminal residue" evidence="19">
    <location>
        <position position="1146"/>
    </location>
</feature>
<evidence type="ECO:0000313" key="19">
    <source>
        <dbReference type="EMBL" id="PWA25060.1"/>
    </source>
</evidence>
<dbReference type="InterPro" id="IPR016064">
    <property type="entry name" value="NAD/diacylglycerol_kinase_sf"/>
</dbReference>
<evidence type="ECO:0000256" key="12">
    <source>
        <dbReference type="ARBA" id="ARBA00023371"/>
    </source>
</evidence>
<dbReference type="CDD" id="cd20894">
    <property type="entry name" value="C1_DGKeta_rpt2"/>
    <property type="match status" value="1"/>
</dbReference>
<gene>
    <name evidence="19" type="ORF">CCH79_00020761</name>
</gene>
<dbReference type="FunFam" id="3.30.60.20:FF:000002">
    <property type="entry name" value="Diacylglycerol kinase"/>
    <property type="match status" value="1"/>
</dbReference>
<dbReference type="Proteomes" id="UP000250572">
    <property type="component" value="Unassembled WGS sequence"/>
</dbReference>
<feature type="domain" description="DAGKc" evidence="18">
    <location>
        <begin position="128"/>
        <end position="263"/>
    </location>
</feature>
<name>A0A315VN82_GAMAF</name>
<dbReference type="PROSITE" id="PS50146">
    <property type="entry name" value="DAGK"/>
    <property type="match status" value="1"/>
</dbReference>
<dbReference type="InterPro" id="IPR017438">
    <property type="entry name" value="ATP-NAD_kinase_N"/>
</dbReference>
<dbReference type="InterPro" id="IPR002219">
    <property type="entry name" value="PKC_DAG/PE"/>
</dbReference>
<comment type="catalytic activity">
    <reaction evidence="14">
        <text>a 1,2-diacyl-sn-glycerol + ATP = a 1,2-diacyl-sn-glycero-3-phosphate + ADP + H(+)</text>
        <dbReference type="Rhea" id="RHEA:10272"/>
        <dbReference type="ChEBI" id="CHEBI:15378"/>
        <dbReference type="ChEBI" id="CHEBI:17815"/>
        <dbReference type="ChEBI" id="CHEBI:30616"/>
        <dbReference type="ChEBI" id="CHEBI:58608"/>
        <dbReference type="ChEBI" id="CHEBI:456216"/>
        <dbReference type="EC" id="2.7.1.107"/>
    </reaction>
</comment>
<dbReference type="SMART" id="SM00109">
    <property type="entry name" value="C1"/>
    <property type="match status" value="1"/>
</dbReference>
<dbReference type="GO" id="GO:0008270">
    <property type="term" value="F:zinc ion binding"/>
    <property type="evidence" value="ECO:0007669"/>
    <property type="project" value="UniProtKB-KW"/>
</dbReference>
<dbReference type="SMART" id="SM00046">
    <property type="entry name" value="DAGKc"/>
    <property type="match status" value="1"/>
</dbReference>
<sequence>DIIEDEDGVRHQETHLIPLMHVVNACPLTCSLSPVLSHLCLQVSMPHQWLEGNLPVSAKCSVCDKTCGSVLRLQDWRCLWCKAMVHSGCKEQLSSKCPLGQCKVSVIPPTALNSIDSDGFWKASCPPSCTSPLLVFVNSKSGDNQGVKFLRRFKQLLNPAQVFDLMNGGPHLGLRLFQKFDTFRILVCGGDGSVGWVLSEIDALTLHKQCQMGVLPLGTGNDLARVLGWGSACDDDTQLPQILEKLERASTKMLDRWSIMVYETKFPRQHSASTVTEDCSDDSEVQQILTYEDSVAAHLTKILTSDQHSVVISSAKVLCETVKDFVARVGKAYEKNTENLEESEAMAKKCGVLKEKLDSLLKTLNEESQALTVLPPAPPPTIAEEQEELEVVSLAPLLHPAPPPHPPCSPRATPPPSAAAAIFKPREQLMLRANSLKKAIRQIIEHTEKAVDEQNAQTQQHVFSVGRSEQQVGLVEEEEEEDGEEDKSSLQSSFSSKQRSSRRREDGYLRSGEVHSGHAEAHLFVSLLSVSKTPCEKLIHKGCLLPGSSASLPVHTGSRDNMPMLNTKILYPGTLTSSSVISRLLVNADPFSCDADNMDCYTEKCVMNNYFGIGLDAKITLDFNNKRDEHPEKCRSRTKNLMWYGVLGTKELLHRTYKNLEQRVLLEVRTGAAVSRVAAARHSVCRLFLLQCDGRPIPLPSLQGIAVLNIPSYAGGTNFWGGTKEDDVRTLSVCSGSHWVLVAIKTNWENWSLRRPVMSRCPFVPQTFTAPSFDDKILEVVAVFGSMQMAVSRVINLQHHRIAQCRTVKITILGDEGVPVQVDGEAWIQPPGYVKIIHKNRTQTLTRDRVSPSAGRLYPGTGTGTGPGSGSGPAGFSERLCVLQAFESTLKSWEDKQKCEFPQPSLPPQPETVSEDEALLVSEFGQAAGALIHSIREVAQFHHSMEQELAHAVNASSKAMDVVYAKSPEALSCSSVVHMVSDVKALLSETELLLAGKMSMQLDPPQQDQLNAALGSVAQELRRLSDVPWLCPVIDPSDQEVNLFHSGEHVTGFCFSLDRLRIRGPLADFSKRSQSGKFRLVSKFKKDKNNKNKEMCATLSLPVHQWGTEEVGAWLDFLCLSEYKDIFSGHDVRGAELIHLERRDLK</sequence>
<dbReference type="InterPro" id="IPR013761">
    <property type="entry name" value="SAM/pointed_sf"/>
</dbReference>
<dbReference type="PROSITE" id="PS50081">
    <property type="entry name" value="ZF_DAG_PE_2"/>
    <property type="match status" value="1"/>
</dbReference>
<dbReference type="AlphaFoldDB" id="A0A315VN82"/>
<keyword evidence="10 14" id="KW-0067">ATP-binding</keyword>
<dbReference type="InterPro" id="IPR037607">
    <property type="entry name" value="DGK"/>
</dbReference>
<dbReference type="SUPFAM" id="SSF57889">
    <property type="entry name" value="Cysteine-rich domain"/>
    <property type="match status" value="1"/>
</dbReference>
<protein>
    <recommendedName>
        <fullName evidence="14">Diacylglycerol kinase</fullName>
        <shortName evidence="14">DAG kinase</shortName>
        <ecNumber evidence="14">2.7.1.107</ecNumber>
    </recommendedName>
</protein>
<keyword evidence="8 14" id="KW-0418">Kinase</keyword>
<evidence type="ECO:0000256" key="1">
    <source>
        <dbReference type="ARBA" id="ARBA00005175"/>
    </source>
</evidence>
<dbReference type="PANTHER" id="PTHR11255:SF30">
    <property type="entry name" value="DIACYLGLYCEROL KINASE DELTA"/>
    <property type="match status" value="1"/>
</dbReference>
<evidence type="ECO:0000256" key="10">
    <source>
        <dbReference type="ARBA" id="ARBA00022840"/>
    </source>
</evidence>
<dbReference type="UniPathway" id="UPA00230"/>
<comment type="pathway">
    <text evidence="13">Glycerolipid metabolism.</text>
</comment>
<comment type="caution">
    <text evidence="19">The sequence shown here is derived from an EMBL/GenBank/DDBJ whole genome shotgun (WGS) entry which is preliminary data.</text>
</comment>
<accession>A0A315VN82</accession>
<organism evidence="19 20">
    <name type="scientific">Gambusia affinis</name>
    <name type="common">Western mosquitofish</name>
    <name type="synonym">Heterandria affinis</name>
    <dbReference type="NCBI Taxonomy" id="33528"/>
    <lineage>
        <taxon>Eukaryota</taxon>
        <taxon>Metazoa</taxon>
        <taxon>Chordata</taxon>
        <taxon>Craniata</taxon>
        <taxon>Vertebrata</taxon>
        <taxon>Euteleostomi</taxon>
        <taxon>Actinopterygii</taxon>
        <taxon>Neopterygii</taxon>
        <taxon>Teleostei</taxon>
        <taxon>Neoteleostei</taxon>
        <taxon>Acanthomorphata</taxon>
        <taxon>Ovalentaria</taxon>
        <taxon>Atherinomorphae</taxon>
        <taxon>Cyprinodontiformes</taxon>
        <taxon>Poeciliidae</taxon>
        <taxon>Poeciliinae</taxon>
        <taxon>Gambusia</taxon>
    </lineage>
</organism>
<evidence type="ECO:0000256" key="5">
    <source>
        <dbReference type="ARBA" id="ARBA00022737"/>
    </source>
</evidence>
<dbReference type="EMBL" id="NHOQ01001354">
    <property type="protein sequence ID" value="PWA25060.1"/>
    <property type="molecule type" value="Genomic_DNA"/>
</dbReference>
<dbReference type="GO" id="GO:0005886">
    <property type="term" value="C:plasma membrane"/>
    <property type="evidence" value="ECO:0007669"/>
    <property type="project" value="TreeGrafter"/>
</dbReference>
<feature type="domain" description="SAM" evidence="17">
    <location>
        <begin position="1106"/>
        <end position="1146"/>
    </location>
</feature>
<dbReference type="SUPFAM" id="SSF111331">
    <property type="entry name" value="NAD kinase/diacylglycerol kinase-like"/>
    <property type="match status" value="1"/>
</dbReference>
<dbReference type="Pfam" id="PF00609">
    <property type="entry name" value="DAGK_acc"/>
    <property type="match status" value="1"/>
</dbReference>
<dbReference type="Gene3D" id="2.60.200.40">
    <property type="match status" value="2"/>
</dbReference>
<feature type="compositionally biased region" description="Low complexity" evidence="15">
    <location>
        <begin position="489"/>
        <end position="498"/>
    </location>
</feature>
<dbReference type="Pfam" id="PF00130">
    <property type="entry name" value="C1_1"/>
    <property type="match status" value="1"/>
</dbReference>
<dbReference type="InterPro" id="IPR046349">
    <property type="entry name" value="C1-like_sf"/>
</dbReference>
<dbReference type="Pfam" id="PF22944">
    <property type="entry name" value="DGKD_4H"/>
    <property type="match status" value="1"/>
</dbReference>
<dbReference type="Pfam" id="PF07647">
    <property type="entry name" value="SAM_2"/>
    <property type="match status" value="1"/>
</dbReference>
<feature type="non-terminal residue" evidence="19">
    <location>
        <position position="1"/>
    </location>
</feature>
<evidence type="ECO:0000259" key="17">
    <source>
        <dbReference type="PROSITE" id="PS50105"/>
    </source>
</evidence>
<evidence type="ECO:0000256" key="15">
    <source>
        <dbReference type="SAM" id="MobiDB-lite"/>
    </source>
</evidence>
<dbReference type="SMART" id="SM00045">
    <property type="entry name" value="DAGKa"/>
    <property type="match status" value="1"/>
</dbReference>
<dbReference type="Gene3D" id="3.40.50.10330">
    <property type="entry name" value="Probable inorganic polyphosphate/atp-NAD kinase, domain 1"/>
    <property type="match status" value="1"/>
</dbReference>
<dbReference type="InterPro" id="IPR000756">
    <property type="entry name" value="Diacylglycerol_kin_accessory"/>
</dbReference>
<evidence type="ECO:0000256" key="11">
    <source>
        <dbReference type="ARBA" id="ARBA00023098"/>
    </source>
</evidence>
<dbReference type="FunFam" id="3.40.50.10330:FF:000001">
    <property type="entry name" value="Diacylglycerol kinase"/>
    <property type="match status" value="1"/>
</dbReference>
<keyword evidence="7" id="KW-0863">Zinc-finger</keyword>
<keyword evidence="4" id="KW-0479">Metal-binding</keyword>
<feature type="compositionally biased region" description="Gly residues" evidence="15">
    <location>
        <begin position="861"/>
        <end position="872"/>
    </location>
</feature>
<dbReference type="InterPro" id="IPR054474">
    <property type="entry name" value="DGKD_4H"/>
</dbReference>
<dbReference type="GO" id="GO:0007200">
    <property type="term" value="P:phospholipase C-activating G protein-coupled receptor signaling pathway"/>
    <property type="evidence" value="ECO:0007669"/>
    <property type="project" value="InterPro"/>
</dbReference>
<dbReference type="EC" id="2.7.1.107" evidence="14"/>
<keyword evidence="9" id="KW-0862">Zinc</keyword>
<dbReference type="GO" id="GO:0005524">
    <property type="term" value="F:ATP binding"/>
    <property type="evidence" value="ECO:0007669"/>
    <property type="project" value="UniProtKB-KW"/>
</dbReference>
<dbReference type="GO" id="GO:0046486">
    <property type="term" value="P:glycerolipid metabolic process"/>
    <property type="evidence" value="ECO:0007669"/>
    <property type="project" value="UniProtKB-UniPathway"/>
</dbReference>
<keyword evidence="20" id="KW-1185">Reference proteome</keyword>
<evidence type="ECO:0000256" key="13">
    <source>
        <dbReference type="ARBA" id="ARBA00060536"/>
    </source>
</evidence>
<feature type="region of interest" description="Disordered" evidence="15">
    <location>
        <begin position="451"/>
        <end position="509"/>
    </location>
</feature>
<evidence type="ECO:0000313" key="20">
    <source>
        <dbReference type="Proteomes" id="UP000250572"/>
    </source>
</evidence>
<dbReference type="GO" id="GO:0004143">
    <property type="term" value="F:ATP-dependent diacylglycerol kinase activity"/>
    <property type="evidence" value="ECO:0007669"/>
    <property type="project" value="UniProtKB-EC"/>
</dbReference>
<dbReference type="PROSITE" id="PS00479">
    <property type="entry name" value="ZF_DAG_PE_1"/>
    <property type="match status" value="1"/>
</dbReference>
<evidence type="ECO:0000256" key="2">
    <source>
        <dbReference type="ARBA" id="ARBA00009280"/>
    </source>
</evidence>
<dbReference type="Pfam" id="PF00781">
    <property type="entry name" value="DAGK_cat"/>
    <property type="match status" value="1"/>
</dbReference>
<feature type="compositionally biased region" description="Acidic residues" evidence="15">
    <location>
        <begin position="475"/>
        <end position="485"/>
    </location>
</feature>
<dbReference type="PANTHER" id="PTHR11255">
    <property type="entry name" value="DIACYLGLYCEROL KINASE"/>
    <property type="match status" value="1"/>
</dbReference>
<feature type="domain" description="Phorbol-ester/DAG-type" evidence="16">
    <location>
        <begin position="46"/>
        <end position="97"/>
    </location>
</feature>
<evidence type="ECO:0000256" key="4">
    <source>
        <dbReference type="ARBA" id="ARBA00022723"/>
    </source>
</evidence>
<evidence type="ECO:0000256" key="8">
    <source>
        <dbReference type="ARBA" id="ARBA00022777"/>
    </source>
</evidence>
<dbReference type="SUPFAM" id="SSF47769">
    <property type="entry name" value="SAM/Pointed domain"/>
    <property type="match status" value="1"/>
</dbReference>
<evidence type="ECO:0000256" key="14">
    <source>
        <dbReference type="RuleBase" id="RU361128"/>
    </source>
</evidence>
<keyword evidence="3 14" id="KW-0808">Transferase</keyword>
<dbReference type="InterPro" id="IPR047480">
    <property type="entry name" value="C1_DGKeta_rpt2"/>
</dbReference>
<evidence type="ECO:0000259" key="16">
    <source>
        <dbReference type="PROSITE" id="PS50081"/>
    </source>
</evidence>
<keyword evidence="11" id="KW-0443">Lipid metabolism</keyword>
<dbReference type="PROSITE" id="PS50105">
    <property type="entry name" value="SAM_DOMAIN"/>
    <property type="match status" value="1"/>
</dbReference>
<dbReference type="Gene3D" id="1.10.150.50">
    <property type="entry name" value="Transcription Factor, Ets-1"/>
    <property type="match status" value="1"/>
</dbReference>
<keyword evidence="5" id="KW-0677">Repeat</keyword>
<comment type="similarity">
    <text evidence="2 14">Belongs to the eukaryotic diacylglycerol kinase family.</text>
</comment>